<dbReference type="Proteomes" id="UP001231445">
    <property type="component" value="Chromosome"/>
</dbReference>
<dbReference type="PANTHER" id="PTHR36504:SF1">
    <property type="entry name" value="LIPOPOLYSACCHARIDE EXPORT SYSTEM PROTEIN LPTA"/>
    <property type="match status" value="1"/>
</dbReference>
<dbReference type="EMBL" id="CP127221">
    <property type="protein sequence ID" value="WIW95735.1"/>
    <property type="molecule type" value="Genomic_DNA"/>
</dbReference>
<evidence type="ECO:0000259" key="4">
    <source>
        <dbReference type="Pfam" id="PF03968"/>
    </source>
</evidence>
<feature type="compositionally biased region" description="Polar residues" evidence="2">
    <location>
        <begin position="158"/>
        <end position="175"/>
    </location>
</feature>
<dbReference type="AlphaFoldDB" id="A0A9Y2B9Z9"/>
<organism evidence="5 6">
    <name type="scientific">Altererythrobacter rubellus</name>
    <dbReference type="NCBI Taxonomy" id="2173831"/>
    <lineage>
        <taxon>Bacteria</taxon>
        <taxon>Pseudomonadati</taxon>
        <taxon>Pseudomonadota</taxon>
        <taxon>Alphaproteobacteria</taxon>
        <taxon>Sphingomonadales</taxon>
        <taxon>Erythrobacteraceae</taxon>
        <taxon>Altererythrobacter</taxon>
    </lineage>
</organism>
<dbReference type="RefSeq" id="WP_285976049.1">
    <property type="nucleotide sequence ID" value="NZ_CP127221.1"/>
</dbReference>
<dbReference type="PANTHER" id="PTHR36504">
    <property type="entry name" value="LIPOPOLYSACCHARIDE EXPORT SYSTEM PROTEIN LPTA"/>
    <property type="match status" value="1"/>
</dbReference>
<dbReference type="Gene3D" id="2.60.450.10">
    <property type="entry name" value="Lipopolysaccharide (LPS) transport protein A like domain"/>
    <property type="match status" value="1"/>
</dbReference>
<keyword evidence="6" id="KW-1185">Reference proteome</keyword>
<gene>
    <name evidence="5" type="ORF">QQX03_01105</name>
</gene>
<dbReference type="InterPro" id="IPR052037">
    <property type="entry name" value="LPS_export_LptA"/>
</dbReference>
<protein>
    <submittedName>
        <fullName evidence="5">LptA/OstA family protein</fullName>
    </submittedName>
</protein>
<dbReference type="Pfam" id="PF03968">
    <property type="entry name" value="LptD_N"/>
    <property type="match status" value="1"/>
</dbReference>
<reference evidence="5 6" key="1">
    <citation type="submission" date="2023-06" db="EMBL/GenBank/DDBJ databases">
        <title>Altererythrobacter rubellus NBRC 112769 genome.</title>
        <authorList>
            <person name="Zhang K."/>
        </authorList>
    </citation>
    <scope>NUCLEOTIDE SEQUENCE [LARGE SCALE GENOMIC DNA]</scope>
    <source>
        <strain evidence="5 6">NBRC 112769</strain>
    </source>
</reference>
<name>A0A9Y2B9Z9_9SPHN</name>
<sequence length="181" mass="18841">MAKNLVTTSARSAAIGFVATLALFSGIQLNAQAFSGHDSNAPVQIDAGDIDVDDRVNRVVIVGGVVARQTGLTVRSQRMLLNYEDEDSLSISRITATGGVNVQRGNERASGDIAVYDLQRRIITMAGNVTLSRGGDNLRGGRLTIDLNSGRASVDGQAATNGESSSGRVTGTFTVAGSDEN</sequence>
<dbReference type="KEGG" id="arue:QQX03_01105"/>
<feature type="region of interest" description="Disordered" evidence="2">
    <location>
        <begin position="153"/>
        <end position="181"/>
    </location>
</feature>
<dbReference type="InterPro" id="IPR005653">
    <property type="entry name" value="OstA-like_N"/>
</dbReference>
<feature type="domain" description="Organic solvent tolerance-like N-terminal" evidence="4">
    <location>
        <begin position="44"/>
        <end position="150"/>
    </location>
</feature>
<proteinExistence type="predicted"/>
<evidence type="ECO:0000256" key="2">
    <source>
        <dbReference type="SAM" id="MobiDB-lite"/>
    </source>
</evidence>
<evidence type="ECO:0000313" key="5">
    <source>
        <dbReference type="EMBL" id="WIW95735.1"/>
    </source>
</evidence>
<accession>A0A9Y2B9Z9</accession>
<feature type="chain" id="PRO_5040864951" evidence="3">
    <location>
        <begin position="34"/>
        <end position="181"/>
    </location>
</feature>
<evidence type="ECO:0000313" key="6">
    <source>
        <dbReference type="Proteomes" id="UP001231445"/>
    </source>
</evidence>
<evidence type="ECO:0000256" key="1">
    <source>
        <dbReference type="ARBA" id="ARBA00022729"/>
    </source>
</evidence>
<dbReference type="GO" id="GO:0017089">
    <property type="term" value="F:glycolipid transfer activity"/>
    <property type="evidence" value="ECO:0007669"/>
    <property type="project" value="TreeGrafter"/>
</dbReference>
<dbReference type="GO" id="GO:0009279">
    <property type="term" value="C:cell outer membrane"/>
    <property type="evidence" value="ECO:0007669"/>
    <property type="project" value="TreeGrafter"/>
</dbReference>
<feature type="signal peptide" evidence="3">
    <location>
        <begin position="1"/>
        <end position="33"/>
    </location>
</feature>
<dbReference type="GO" id="GO:0030288">
    <property type="term" value="C:outer membrane-bounded periplasmic space"/>
    <property type="evidence" value="ECO:0007669"/>
    <property type="project" value="TreeGrafter"/>
</dbReference>
<dbReference type="GO" id="GO:0015920">
    <property type="term" value="P:lipopolysaccharide transport"/>
    <property type="evidence" value="ECO:0007669"/>
    <property type="project" value="TreeGrafter"/>
</dbReference>
<keyword evidence="1 3" id="KW-0732">Signal</keyword>
<evidence type="ECO:0000256" key="3">
    <source>
        <dbReference type="SAM" id="SignalP"/>
    </source>
</evidence>